<feature type="compositionally biased region" description="Polar residues" evidence="5">
    <location>
        <begin position="614"/>
        <end position="633"/>
    </location>
</feature>
<dbReference type="Pfam" id="PF08241">
    <property type="entry name" value="Methyltransf_11"/>
    <property type="match status" value="1"/>
</dbReference>
<evidence type="ECO:0000313" key="8">
    <source>
        <dbReference type="Proteomes" id="UP000289738"/>
    </source>
</evidence>
<protein>
    <recommendedName>
        <fullName evidence="6">Methyltransferase type 11 domain-containing protein</fullName>
    </recommendedName>
</protein>
<sequence length="806" mass="89668">MGSKVKKSGAAAAEDLLETLGDFTSKENWDKFFTIRGTNDPFEWYAEWPYLRDPLLSHLPPNADGGDAAPQLLIPGCGNSRLSEHLYDAGYTGLTNIDFSKVVISDMLRRNVRLRPHMRWRVMDMTNMQLEDESFDAVIDKGGLDALMEPELGPKLGNQYLSEVKRVLKPGGKFLCLTLAESHVLGLLFSKFRLGWKMSVDSIPMKSSNKSSLQTFIVVVEKELSTSVHQITSLLQDSTLHCSSKQASGLHEALENENQLREKYTSSSHILYSPEDLQGELTKLSPGRRFQLTLGGQGCSIFTYHAVVLDAEEHFDSFTYHCGVFIVPKTRSREWLFFSEEGQWMVVRSSKAARLIMVLLDTSHIKASMDEIQKDLSPLVKQLAPAENENGAQIPFMMASEGIKERSIVHQVSSSLTGSIVVEDVVYENVDSEVSSIFPSRELVFRRLVFERAANLVQSEALLTDENSSTKLVSETERKKTNSSSKSRKSGSRRQSSEARNQFAVYHGYAASSYHTGIISGFMLISSYMESMTSSGKMVKAVIIGLGAGLLPMFLHGCIPFLEMEAVELDPAILDIAKDYFGFVEDNRLKVHVADGIQFVRDFASSAAGQIQENGTDSECIESPSNGSSTSHASVEARKVDIIIVDVDSSDPSSAMACPAPDFVEESFLETVRDKLSDQGLFVVNLVSRSQTIKDMVRLKMKKVFGHLFCLQLDEDVNEVHFALKSESCIEDSSFPEASLKLDKLFKFKHPEIGQNIINATKKIRLNTIKGGLFMSACFTHPTDSKRCLRSHHLTVMCTLPPQPMF</sequence>
<dbReference type="InterPro" id="IPR013216">
    <property type="entry name" value="Methyltransf_11"/>
</dbReference>
<dbReference type="STRING" id="3818.A0A444ZRW1"/>
<dbReference type="Proteomes" id="UP000289738">
    <property type="component" value="Chromosome B03"/>
</dbReference>
<accession>A0A444ZRW1</accession>
<dbReference type="GO" id="GO:0032259">
    <property type="term" value="P:methylation"/>
    <property type="evidence" value="ECO:0007669"/>
    <property type="project" value="UniProtKB-KW"/>
</dbReference>
<keyword evidence="4" id="KW-0511">Multifunctional enzyme</keyword>
<dbReference type="InterPro" id="IPR051419">
    <property type="entry name" value="Lys/N-term_MeTrsfase_sf"/>
</dbReference>
<feature type="region of interest" description="Disordered" evidence="5">
    <location>
        <begin position="467"/>
        <end position="498"/>
    </location>
</feature>
<dbReference type="PANTHER" id="PTHR12176:SF78">
    <property type="entry name" value="EEF1A LYSINE AND N-TERMINAL METHYLTRANSFERASE"/>
    <property type="match status" value="1"/>
</dbReference>
<keyword evidence="2" id="KW-0489">Methyltransferase</keyword>
<dbReference type="AlphaFoldDB" id="A0A444ZRW1"/>
<dbReference type="SUPFAM" id="SSF53335">
    <property type="entry name" value="S-adenosyl-L-methionine-dependent methyltransferases"/>
    <property type="match status" value="2"/>
</dbReference>
<reference evidence="7 8" key="1">
    <citation type="submission" date="2019-01" db="EMBL/GenBank/DDBJ databases">
        <title>Sequencing of cultivated peanut Arachis hypogaea provides insights into genome evolution and oil improvement.</title>
        <authorList>
            <person name="Chen X."/>
        </authorList>
    </citation>
    <scope>NUCLEOTIDE SEQUENCE [LARGE SCALE GENOMIC DNA]</scope>
    <source>
        <strain evidence="8">cv. Fuhuasheng</strain>
        <tissue evidence="7">Leaves</tissue>
    </source>
</reference>
<evidence type="ECO:0000256" key="1">
    <source>
        <dbReference type="ARBA" id="ARBA00008361"/>
    </source>
</evidence>
<dbReference type="FunFam" id="3.40.50.150:FF:000211">
    <property type="entry name" value="Methyltransferase-like protein 13"/>
    <property type="match status" value="1"/>
</dbReference>
<organism evidence="7 8">
    <name type="scientific">Arachis hypogaea</name>
    <name type="common">Peanut</name>
    <dbReference type="NCBI Taxonomy" id="3818"/>
    <lineage>
        <taxon>Eukaryota</taxon>
        <taxon>Viridiplantae</taxon>
        <taxon>Streptophyta</taxon>
        <taxon>Embryophyta</taxon>
        <taxon>Tracheophyta</taxon>
        <taxon>Spermatophyta</taxon>
        <taxon>Magnoliopsida</taxon>
        <taxon>eudicotyledons</taxon>
        <taxon>Gunneridae</taxon>
        <taxon>Pentapetalae</taxon>
        <taxon>rosids</taxon>
        <taxon>fabids</taxon>
        <taxon>Fabales</taxon>
        <taxon>Fabaceae</taxon>
        <taxon>Papilionoideae</taxon>
        <taxon>50 kb inversion clade</taxon>
        <taxon>dalbergioids sensu lato</taxon>
        <taxon>Dalbergieae</taxon>
        <taxon>Pterocarpus clade</taxon>
        <taxon>Arachis</taxon>
    </lineage>
</organism>
<dbReference type="CDD" id="cd02440">
    <property type="entry name" value="AdoMet_MTases"/>
    <property type="match status" value="1"/>
</dbReference>
<proteinExistence type="inferred from homology"/>
<dbReference type="InterPro" id="IPR029063">
    <property type="entry name" value="SAM-dependent_MTases_sf"/>
</dbReference>
<feature type="domain" description="Methyltransferase type 11" evidence="6">
    <location>
        <begin position="75"/>
        <end position="176"/>
    </location>
</feature>
<evidence type="ECO:0000256" key="5">
    <source>
        <dbReference type="SAM" id="MobiDB-lite"/>
    </source>
</evidence>
<dbReference type="EMBL" id="SDMP01000013">
    <property type="protein sequence ID" value="RYR16898.1"/>
    <property type="molecule type" value="Genomic_DNA"/>
</dbReference>
<evidence type="ECO:0000256" key="3">
    <source>
        <dbReference type="ARBA" id="ARBA00022679"/>
    </source>
</evidence>
<dbReference type="Gene3D" id="3.40.50.150">
    <property type="entry name" value="Vaccinia Virus protein VP39"/>
    <property type="match status" value="2"/>
</dbReference>
<evidence type="ECO:0000259" key="6">
    <source>
        <dbReference type="Pfam" id="PF08241"/>
    </source>
</evidence>
<comment type="caution">
    <text evidence="7">The sequence shown here is derived from an EMBL/GenBank/DDBJ whole genome shotgun (WGS) entry which is preliminary data.</text>
</comment>
<gene>
    <name evidence="7" type="ORF">Ahy_B03g061751</name>
</gene>
<feature type="region of interest" description="Disordered" evidence="5">
    <location>
        <begin position="614"/>
        <end position="634"/>
    </location>
</feature>
<evidence type="ECO:0000313" key="7">
    <source>
        <dbReference type="EMBL" id="RYR16898.1"/>
    </source>
</evidence>
<evidence type="ECO:0000256" key="2">
    <source>
        <dbReference type="ARBA" id="ARBA00022603"/>
    </source>
</evidence>
<keyword evidence="8" id="KW-1185">Reference proteome</keyword>
<keyword evidence="3" id="KW-0808">Transferase</keyword>
<dbReference type="PANTHER" id="PTHR12176">
    <property type="entry name" value="SAM-DEPENDENT METHYLTRANSFERASE SUPERFAMILY PROTEIN"/>
    <property type="match status" value="1"/>
</dbReference>
<comment type="similarity">
    <text evidence="1">Belongs to the methyltransferase superfamily.</text>
</comment>
<evidence type="ECO:0000256" key="4">
    <source>
        <dbReference type="ARBA" id="ARBA00023268"/>
    </source>
</evidence>
<name>A0A444ZRW1_ARAHY</name>
<dbReference type="GO" id="GO:0008757">
    <property type="term" value="F:S-adenosylmethionine-dependent methyltransferase activity"/>
    <property type="evidence" value="ECO:0007669"/>
    <property type="project" value="InterPro"/>
</dbReference>
<dbReference type="FunFam" id="3.40.50.150:FF:000256">
    <property type="entry name" value="S-adenosyl-L-methionine-dependent methyltransferase superfamily protein"/>
    <property type="match status" value="1"/>
</dbReference>